<feature type="non-terminal residue" evidence="1">
    <location>
        <position position="208"/>
    </location>
</feature>
<evidence type="ECO:0008006" key="3">
    <source>
        <dbReference type="Google" id="ProtNLM"/>
    </source>
</evidence>
<dbReference type="SUPFAM" id="SSF57756">
    <property type="entry name" value="Retrovirus zinc finger-like domains"/>
    <property type="match status" value="1"/>
</dbReference>
<dbReference type="InterPro" id="IPR036875">
    <property type="entry name" value="Znf_CCHC_sf"/>
</dbReference>
<dbReference type="Proteomes" id="UP000276133">
    <property type="component" value="Unassembled WGS sequence"/>
</dbReference>
<dbReference type="OrthoDB" id="3863715at2759"/>
<keyword evidence="2" id="KW-1185">Reference proteome</keyword>
<dbReference type="Gene3D" id="4.10.60.10">
    <property type="entry name" value="Zinc finger, CCHC-type"/>
    <property type="match status" value="1"/>
</dbReference>
<gene>
    <name evidence="1" type="ORF">BpHYR1_030470</name>
</gene>
<dbReference type="EMBL" id="REGN01011166">
    <property type="protein sequence ID" value="RMZ97799.1"/>
    <property type="molecule type" value="Genomic_DNA"/>
</dbReference>
<reference evidence="1 2" key="1">
    <citation type="journal article" date="2018" name="Sci. Rep.">
        <title>Genomic signatures of local adaptation to the degree of environmental predictability in rotifers.</title>
        <authorList>
            <person name="Franch-Gras L."/>
            <person name="Hahn C."/>
            <person name="Garcia-Roger E.M."/>
            <person name="Carmona M.J."/>
            <person name="Serra M."/>
            <person name="Gomez A."/>
        </authorList>
    </citation>
    <scope>NUCLEOTIDE SEQUENCE [LARGE SCALE GENOMIC DNA]</scope>
    <source>
        <strain evidence="1">HYR1</strain>
    </source>
</reference>
<dbReference type="AlphaFoldDB" id="A0A3M7PFL1"/>
<dbReference type="GO" id="GO:0008270">
    <property type="term" value="F:zinc ion binding"/>
    <property type="evidence" value="ECO:0007669"/>
    <property type="project" value="InterPro"/>
</dbReference>
<name>A0A3M7PFL1_BRAPC</name>
<accession>A0A3M7PFL1</accession>
<protein>
    <recommendedName>
        <fullName evidence="3">CCHC-type domain-containing protein</fullName>
    </recommendedName>
</protein>
<evidence type="ECO:0000313" key="1">
    <source>
        <dbReference type="EMBL" id="RMZ97799.1"/>
    </source>
</evidence>
<feature type="non-terminal residue" evidence="1">
    <location>
        <position position="1"/>
    </location>
</feature>
<comment type="caution">
    <text evidence="1">The sequence shown here is derived from an EMBL/GenBank/DDBJ whole genome shotgun (WGS) entry which is preliminary data.</text>
</comment>
<evidence type="ECO:0000313" key="2">
    <source>
        <dbReference type="Proteomes" id="UP000276133"/>
    </source>
</evidence>
<proteinExistence type="predicted"/>
<dbReference type="GO" id="GO:0003676">
    <property type="term" value="F:nucleic acid binding"/>
    <property type="evidence" value="ECO:0007669"/>
    <property type="project" value="InterPro"/>
</dbReference>
<organism evidence="1 2">
    <name type="scientific">Brachionus plicatilis</name>
    <name type="common">Marine rotifer</name>
    <name type="synonym">Brachionus muelleri</name>
    <dbReference type="NCBI Taxonomy" id="10195"/>
    <lineage>
        <taxon>Eukaryota</taxon>
        <taxon>Metazoa</taxon>
        <taxon>Spiralia</taxon>
        <taxon>Gnathifera</taxon>
        <taxon>Rotifera</taxon>
        <taxon>Eurotatoria</taxon>
        <taxon>Monogononta</taxon>
        <taxon>Pseudotrocha</taxon>
        <taxon>Ploima</taxon>
        <taxon>Brachionidae</taxon>
        <taxon>Brachionus</taxon>
    </lineage>
</organism>
<sequence length="208" mass="24088">PDLRRYSTFRFHFLPSNFKCELLKNFFDAFRIDGLRIEDISEENYKDRPLKNGVKRVKISYPKQTENIIRNLSGPANIFGLRCVVSIVGQKPKCYFCDDENHNVAKCPVKESLCGKCHQKGHMTHKCTIAEKLKSLERQKIDYSELYIEQEEIQTNTDENVDEMPKTPEYQPNVSNDQDLIALLLSSAQILKTPVLEDHLNTLQIPVQ</sequence>